<organism evidence="2 3">
    <name type="scientific">Polynucleobacter aenigmaticus</name>
    <dbReference type="NCBI Taxonomy" id="1743164"/>
    <lineage>
        <taxon>Bacteria</taxon>
        <taxon>Pseudomonadati</taxon>
        <taxon>Pseudomonadota</taxon>
        <taxon>Betaproteobacteria</taxon>
        <taxon>Burkholderiales</taxon>
        <taxon>Burkholderiaceae</taxon>
        <taxon>Polynucleobacter</taxon>
    </lineage>
</organism>
<keyword evidence="1" id="KW-0812">Transmembrane</keyword>
<dbReference type="EMBL" id="NGUO01000002">
    <property type="protein sequence ID" value="OWS72319.1"/>
    <property type="molecule type" value="Genomic_DNA"/>
</dbReference>
<evidence type="ECO:0008006" key="4">
    <source>
        <dbReference type="Google" id="ProtNLM"/>
    </source>
</evidence>
<keyword evidence="3" id="KW-1185">Reference proteome</keyword>
<name>A0A254Q0I5_9BURK</name>
<comment type="caution">
    <text evidence="2">The sequence shown here is derived from an EMBL/GenBank/DDBJ whole genome shotgun (WGS) entry which is preliminary data.</text>
</comment>
<dbReference type="OrthoDB" id="288800at2"/>
<gene>
    <name evidence="2" type="ORF">CBI30_00625</name>
</gene>
<reference evidence="2 3" key="1">
    <citation type="submission" date="2017-05" db="EMBL/GenBank/DDBJ databases">
        <title>Polynucleobacter sp. MWH-K35W1 isolated from the permanently anoxic monimolimnion of a meromictic lake.</title>
        <authorList>
            <person name="Hahn M.W."/>
        </authorList>
    </citation>
    <scope>NUCLEOTIDE SEQUENCE [LARGE SCALE GENOMIC DNA]</scope>
    <source>
        <strain evidence="2 3">MWH-K35W1</strain>
    </source>
</reference>
<proteinExistence type="predicted"/>
<evidence type="ECO:0000313" key="2">
    <source>
        <dbReference type="EMBL" id="OWS72319.1"/>
    </source>
</evidence>
<keyword evidence="1" id="KW-1133">Transmembrane helix</keyword>
<evidence type="ECO:0000256" key="1">
    <source>
        <dbReference type="SAM" id="Phobius"/>
    </source>
</evidence>
<feature type="transmembrane region" description="Helical" evidence="1">
    <location>
        <begin position="144"/>
        <end position="164"/>
    </location>
</feature>
<dbReference type="Pfam" id="PF11086">
    <property type="entry name" value="DUF2878"/>
    <property type="match status" value="1"/>
</dbReference>
<dbReference type="AlphaFoldDB" id="A0A254Q0I5"/>
<dbReference type="RefSeq" id="WP_088526421.1">
    <property type="nucleotide sequence ID" value="NZ_NGUO01000002.1"/>
</dbReference>
<feature type="transmembrane region" description="Helical" evidence="1">
    <location>
        <begin position="51"/>
        <end position="76"/>
    </location>
</feature>
<feature type="transmembrane region" description="Helical" evidence="1">
    <location>
        <begin position="88"/>
        <end position="108"/>
    </location>
</feature>
<dbReference type="PROSITE" id="PS51257">
    <property type="entry name" value="PROKAR_LIPOPROTEIN"/>
    <property type="match status" value="1"/>
</dbReference>
<sequence>MAKFWNFVLFQAGWFACIIGAANQQVFWPVVATLVYLAIHSWRSPRPLSELKLLFKAALFGVAVDTLVANWGFLSFQNPWPSAYLSPFWMWTLWALVASTINSSLAWLRGKPILGGVLGAIAGPMSYEAGVRMGAGAWGVNGQIGGLILLGLAWGIAIPLFFYWDRPVGSALLKNQP</sequence>
<dbReference type="InterPro" id="IPR021306">
    <property type="entry name" value="DUF2878"/>
</dbReference>
<dbReference type="Proteomes" id="UP000198104">
    <property type="component" value="Unassembled WGS sequence"/>
</dbReference>
<keyword evidence="1" id="KW-0472">Membrane</keyword>
<evidence type="ECO:0000313" key="3">
    <source>
        <dbReference type="Proteomes" id="UP000198104"/>
    </source>
</evidence>
<feature type="transmembrane region" description="Helical" evidence="1">
    <location>
        <begin position="115"/>
        <end position="138"/>
    </location>
</feature>
<protein>
    <recommendedName>
        <fullName evidence="4">DUF2878 domain-containing protein</fullName>
    </recommendedName>
</protein>
<accession>A0A254Q0I5</accession>
<feature type="transmembrane region" description="Helical" evidence="1">
    <location>
        <begin position="12"/>
        <end position="39"/>
    </location>
</feature>